<evidence type="ECO:0000313" key="4">
    <source>
        <dbReference type="EMBL" id="TQM00904.1"/>
    </source>
</evidence>
<dbReference type="GO" id="GO:0000976">
    <property type="term" value="F:transcription cis-regulatory region binding"/>
    <property type="evidence" value="ECO:0007669"/>
    <property type="project" value="TreeGrafter"/>
</dbReference>
<dbReference type="PANTHER" id="PTHR30055:SF226">
    <property type="entry name" value="HTH-TYPE TRANSCRIPTIONAL REGULATOR PKSA"/>
    <property type="match status" value="1"/>
</dbReference>
<dbReference type="PROSITE" id="PS50977">
    <property type="entry name" value="HTH_TETR_2"/>
    <property type="match status" value="1"/>
</dbReference>
<dbReference type="Proteomes" id="UP000316096">
    <property type="component" value="Unassembled WGS sequence"/>
</dbReference>
<dbReference type="PANTHER" id="PTHR30055">
    <property type="entry name" value="HTH-TYPE TRANSCRIPTIONAL REGULATOR RUTR"/>
    <property type="match status" value="1"/>
</dbReference>
<sequence>MRDYGGKSGEQRRAERRARLIDTALELFGTQGYQATSMRALLRSAGLQDRYFTESFASMEELLVAVHDKVHDAEFAAAVGAMDPAAPPVERLRQLIDAIVRGLEDDPRVGRVKILEVFGAGPLVEEHRQRGVRAYASVVAEVLPPLRADSDLDRKVLAMALVVGLNGLFMEWLTKSLKLSREQIVEHAMLLVRGVMHEACVPSVNMA</sequence>
<dbReference type="InterPro" id="IPR036271">
    <property type="entry name" value="Tet_transcr_reg_TetR-rel_C_sf"/>
</dbReference>
<dbReference type="SUPFAM" id="SSF48498">
    <property type="entry name" value="Tetracyclin repressor-like, C-terminal domain"/>
    <property type="match status" value="1"/>
</dbReference>
<dbReference type="Gene3D" id="1.10.10.60">
    <property type="entry name" value="Homeodomain-like"/>
    <property type="match status" value="1"/>
</dbReference>
<accession>A0A543CUV9</accession>
<name>A0A543CUV9_9ACTN</name>
<dbReference type="Pfam" id="PF00440">
    <property type="entry name" value="TetR_N"/>
    <property type="match status" value="1"/>
</dbReference>
<dbReference type="InterPro" id="IPR050109">
    <property type="entry name" value="HTH-type_TetR-like_transc_reg"/>
</dbReference>
<comment type="caution">
    <text evidence="4">The sequence shown here is derived from an EMBL/GenBank/DDBJ whole genome shotgun (WGS) entry which is preliminary data.</text>
</comment>
<feature type="domain" description="HTH tetR-type" evidence="3">
    <location>
        <begin position="14"/>
        <end position="74"/>
    </location>
</feature>
<dbReference type="InterPro" id="IPR001647">
    <property type="entry name" value="HTH_TetR"/>
</dbReference>
<proteinExistence type="predicted"/>
<dbReference type="OrthoDB" id="4331447at2"/>
<protein>
    <submittedName>
        <fullName evidence="4">TetR family transcriptional regulator</fullName>
    </submittedName>
</protein>
<gene>
    <name evidence="4" type="ORF">FB559_6631</name>
</gene>
<evidence type="ECO:0000256" key="2">
    <source>
        <dbReference type="PROSITE-ProRule" id="PRU00335"/>
    </source>
</evidence>
<dbReference type="RefSeq" id="WP_141960792.1">
    <property type="nucleotide sequence ID" value="NZ_VFOZ01000001.1"/>
</dbReference>
<dbReference type="EMBL" id="VFOZ01000001">
    <property type="protein sequence ID" value="TQM00904.1"/>
    <property type="molecule type" value="Genomic_DNA"/>
</dbReference>
<keyword evidence="1 2" id="KW-0238">DNA-binding</keyword>
<dbReference type="AlphaFoldDB" id="A0A543CUV9"/>
<reference evidence="4 5" key="1">
    <citation type="submission" date="2019-06" db="EMBL/GenBank/DDBJ databases">
        <title>Sequencing the genomes of 1000 actinobacteria strains.</title>
        <authorList>
            <person name="Klenk H.-P."/>
        </authorList>
    </citation>
    <scope>NUCLEOTIDE SEQUENCE [LARGE SCALE GENOMIC DNA]</scope>
    <source>
        <strain evidence="4 5">DSM 102200</strain>
    </source>
</reference>
<dbReference type="SUPFAM" id="SSF46689">
    <property type="entry name" value="Homeodomain-like"/>
    <property type="match status" value="1"/>
</dbReference>
<feature type="DNA-binding region" description="H-T-H motif" evidence="2">
    <location>
        <begin position="37"/>
        <end position="56"/>
    </location>
</feature>
<organism evidence="4 5">
    <name type="scientific">Actinoallomurus bryophytorum</name>
    <dbReference type="NCBI Taxonomy" id="1490222"/>
    <lineage>
        <taxon>Bacteria</taxon>
        <taxon>Bacillati</taxon>
        <taxon>Actinomycetota</taxon>
        <taxon>Actinomycetes</taxon>
        <taxon>Streptosporangiales</taxon>
        <taxon>Thermomonosporaceae</taxon>
        <taxon>Actinoallomurus</taxon>
    </lineage>
</organism>
<dbReference type="InterPro" id="IPR009057">
    <property type="entry name" value="Homeodomain-like_sf"/>
</dbReference>
<evidence type="ECO:0000259" key="3">
    <source>
        <dbReference type="PROSITE" id="PS50977"/>
    </source>
</evidence>
<keyword evidence="5" id="KW-1185">Reference proteome</keyword>
<dbReference type="Gene3D" id="1.10.357.10">
    <property type="entry name" value="Tetracycline Repressor, domain 2"/>
    <property type="match status" value="1"/>
</dbReference>
<dbReference type="GO" id="GO:0003700">
    <property type="term" value="F:DNA-binding transcription factor activity"/>
    <property type="evidence" value="ECO:0007669"/>
    <property type="project" value="TreeGrafter"/>
</dbReference>
<evidence type="ECO:0000313" key="5">
    <source>
        <dbReference type="Proteomes" id="UP000316096"/>
    </source>
</evidence>
<evidence type="ECO:0000256" key="1">
    <source>
        <dbReference type="ARBA" id="ARBA00023125"/>
    </source>
</evidence>